<dbReference type="InterPro" id="IPR012854">
    <property type="entry name" value="Cu_amine_oxidase-like_N"/>
</dbReference>
<protein>
    <submittedName>
        <fullName evidence="3">Copper amine oxidase N-terminal domain-containing protein</fullName>
    </submittedName>
</protein>
<dbReference type="AlphaFoldDB" id="A0A329LM60"/>
<name>A0A329LM60_9BACL</name>
<dbReference type="Gene3D" id="2.60.40.10">
    <property type="entry name" value="Immunoglobulins"/>
    <property type="match status" value="1"/>
</dbReference>
<comment type="caution">
    <text evidence="3">The sequence shown here is derived from an EMBL/GenBank/DDBJ whole genome shotgun (WGS) entry which is preliminary data.</text>
</comment>
<feature type="signal peptide" evidence="1">
    <location>
        <begin position="1"/>
        <end position="26"/>
    </location>
</feature>
<dbReference type="Proteomes" id="UP000250369">
    <property type="component" value="Unassembled WGS sequence"/>
</dbReference>
<keyword evidence="4" id="KW-1185">Reference proteome</keyword>
<keyword evidence="1" id="KW-0732">Signal</keyword>
<sequence length="593" mass="66149">MHKNKWLAALLVVAMLAIGGVPQALAVSTTTMQVALDLDKQEAIVNGTQTPLDAAPKLIGDLVYIPLKAVATLFDVKVEWNNAIKQVEMSLPRVKVQFDIDNKLVSINSVETAFDTIAAMDGDRLMVKLNWFADFIGAKQEINPINQQIKLVYVKQPDDLYNEGTDSNAPVAKFTFGKSSYRLGEPVKYVDLSYDPDAEGIAKYEWKGKKEAFFTPGKYPISLKVTDSKGHVSKEYTRYITIDNISYLDEFSYNMYNKEVGTRISLKKDGKVDWSLVWAKFQNLPIIPTKVTEDRSRTLIVSDSPETFTEKGILYRERINGKARLYADHVNGTTENIQFVIMAKNTTNKTVTVKTTNKGEVYPSIYANLIGHEASVDFMLNDPVDKGPLVIPPGQSYVYSMMPDFYPGQGVNLFYDVESDGEVEYSFVAMSKVATPSEASLALLKELDFNGHVRGTFPVASKTWNLDLSSFKTTSRITIGDGEVDPFDKGYDRQRKQVVLNEGNYGMMYKIHAEKPRKMVVLLFSKGGPFKGPFKINGEFVMAPPSGVIQAFEEVQVLARTTGDEASLDIEFTPPAGSAFPIDIVFYPLEELK</sequence>
<accession>A0A329LM60</accession>
<feature type="domain" description="Copper amine oxidase-like N-terminal" evidence="2">
    <location>
        <begin position="45"/>
        <end position="150"/>
    </location>
</feature>
<dbReference type="SUPFAM" id="SSF49299">
    <property type="entry name" value="PKD domain"/>
    <property type="match status" value="1"/>
</dbReference>
<evidence type="ECO:0000313" key="3">
    <source>
        <dbReference type="EMBL" id="RAV09061.1"/>
    </source>
</evidence>
<feature type="chain" id="PRO_5016261528" evidence="1">
    <location>
        <begin position="27"/>
        <end position="593"/>
    </location>
</feature>
<dbReference type="Gene3D" id="3.30.457.10">
    <property type="entry name" value="Copper amine oxidase-like, N-terminal domain"/>
    <property type="match status" value="2"/>
</dbReference>
<evidence type="ECO:0000313" key="4">
    <source>
        <dbReference type="Proteomes" id="UP000250369"/>
    </source>
</evidence>
<proteinExistence type="predicted"/>
<dbReference type="Pfam" id="PF07833">
    <property type="entry name" value="Cu_amine_oxidN1"/>
    <property type="match status" value="1"/>
</dbReference>
<dbReference type="InterPro" id="IPR035986">
    <property type="entry name" value="PKD_dom_sf"/>
</dbReference>
<dbReference type="OrthoDB" id="25008at2"/>
<reference evidence="3 4" key="1">
    <citation type="journal article" date="2009" name="Int. J. Syst. Evol. Microbiol.">
        <title>Paenibacillus contaminans sp. nov., isolated from a contaminated laboratory plate.</title>
        <authorList>
            <person name="Chou J.H."/>
            <person name="Lee J.H."/>
            <person name="Lin M.C."/>
            <person name="Chang P.S."/>
            <person name="Arun A.B."/>
            <person name="Young C.C."/>
            <person name="Chen W.M."/>
        </authorList>
    </citation>
    <scope>NUCLEOTIDE SEQUENCE [LARGE SCALE GENOMIC DNA]</scope>
    <source>
        <strain evidence="3 4">CKOBP-6</strain>
    </source>
</reference>
<dbReference type="InterPro" id="IPR036582">
    <property type="entry name" value="Mao_N_sf"/>
</dbReference>
<organism evidence="3 4">
    <name type="scientific">Paenibacillus contaminans</name>
    <dbReference type="NCBI Taxonomy" id="450362"/>
    <lineage>
        <taxon>Bacteria</taxon>
        <taxon>Bacillati</taxon>
        <taxon>Bacillota</taxon>
        <taxon>Bacilli</taxon>
        <taxon>Bacillales</taxon>
        <taxon>Paenibacillaceae</taxon>
        <taxon>Paenibacillus</taxon>
    </lineage>
</organism>
<evidence type="ECO:0000259" key="2">
    <source>
        <dbReference type="Pfam" id="PF07833"/>
    </source>
</evidence>
<dbReference type="InterPro" id="IPR013783">
    <property type="entry name" value="Ig-like_fold"/>
</dbReference>
<gene>
    <name evidence="3" type="ORF">DQG23_40170</name>
</gene>
<dbReference type="SUPFAM" id="SSF55383">
    <property type="entry name" value="Copper amine oxidase, domain N"/>
    <property type="match status" value="2"/>
</dbReference>
<dbReference type="EMBL" id="QMFB01000053">
    <property type="protein sequence ID" value="RAV09061.1"/>
    <property type="molecule type" value="Genomic_DNA"/>
</dbReference>
<evidence type="ECO:0000256" key="1">
    <source>
        <dbReference type="SAM" id="SignalP"/>
    </source>
</evidence>
<dbReference type="RefSeq" id="WP_113036674.1">
    <property type="nucleotide sequence ID" value="NZ_QMFB01000053.1"/>
</dbReference>